<evidence type="ECO:0000256" key="2">
    <source>
        <dbReference type="ARBA" id="ARBA00012835"/>
    </source>
</evidence>
<dbReference type="EMBL" id="UINC01004388">
    <property type="protein sequence ID" value="SVA13960.1"/>
    <property type="molecule type" value="Genomic_DNA"/>
</dbReference>
<dbReference type="Gene3D" id="3.40.50.620">
    <property type="entry name" value="HUPs"/>
    <property type="match status" value="1"/>
</dbReference>
<keyword evidence="6" id="KW-0067">ATP-binding</keyword>
<dbReference type="GO" id="GO:0004818">
    <property type="term" value="F:glutamate-tRNA ligase activity"/>
    <property type="evidence" value="ECO:0007669"/>
    <property type="project" value="UniProtKB-EC"/>
</dbReference>
<keyword evidence="5" id="KW-0547">Nucleotide-binding</keyword>
<dbReference type="InterPro" id="IPR001412">
    <property type="entry name" value="aa-tRNA-synth_I_CS"/>
</dbReference>
<evidence type="ECO:0000256" key="6">
    <source>
        <dbReference type="ARBA" id="ARBA00022840"/>
    </source>
</evidence>
<dbReference type="PROSITE" id="PS00178">
    <property type="entry name" value="AA_TRNA_LIGASE_I"/>
    <property type="match status" value="1"/>
</dbReference>
<gene>
    <name evidence="12" type="ORF">METZ01_LOCUS66814</name>
</gene>
<dbReference type="InterPro" id="IPR033910">
    <property type="entry name" value="GluRS_core"/>
</dbReference>
<protein>
    <recommendedName>
        <fullName evidence="2">glutamate--tRNA ligase</fullName>
        <ecNumber evidence="2">6.1.1.17</ecNumber>
    </recommendedName>
    <alternativeName>
        <fullName evidence="9">Glutamyl-tRNA synthetase</fullName>
    </alternativeName>
</protein>
<dbReference type="NCBIfam" id="TIGR00464">
    <property type="entry name" value="gltX_bact"/>
    <property type="match status" value="1"/>
</dbReference>
<evidence type="ECO:0000256" key="1">
    <source>
        <dbReference type="ARBA" id="ARBA00007894"/>
    </source>
</evidence>
<evidence type="ECO:0000256" key="9">
    <source>
        <dbReference type="ARBA" id="ARBA00030865"/>
    </source>
</evidence>
<dbReference type="GO" id="GO:0000049">
    <property type="term" value="F:tRNA binding"/>
    <property type="evidence" value="ECO:0007669"/>
    <property type="project" value="InterPro"/>
</dbReference>
<proteinExistence type="inferred from homology"/>
<feature type="domain" description="Aminoacyl-tRNA synthetase class I anticodon-binding" evidence="11">
    <location>
        <begin position="371"/>
        <end position="501"/>
    </location>
</feature>
<dbReference type="CDD" id="cd00808">
    <property type="entry name" value="GluRS_core"/>
    <property type="match status" value="1"/>
</dbReference>
<evidence type="ECO:0000313" key="12">
    <source>
        <dbReference type="EMBL" id="SVA13960.1"/>
    </source>
</evidence>
<dbReference type="HAMAP" id="MF_00022">
    <property type="entry name" value="Glu_tRNA_synth_type1"/>
    <property type="match status" value="1"/>
</dbReference>
<dbReference type="Pfam" id="PF19269">
    <property type="entry name" value="Anticodon_2"/>
    <property type="match status" value="1"/>
</dbReference>
<dbReference type="FunFam" id="3.40.50.620:FF:000127">
    <property type="entry name" value="Glutamate--tRNA ligase"/>
    <property type="match status" value="1"/>
</dbReference>
<comment type="similarity">
    <text evidence="1">Belongs to the class-I aminoacyl-tRNA synthetase family. Glutamate--tRNA ligase type 1 subfamily.</text>
</comment>
<dbReference type="GO" id="GO:0005829">
    <property type="term" value="C:cytosol"/>
    <property type="evidence" value="ECO:0007669"/>
    <property type="project" value="TreeGrafter"/>
</dbReference>
<feature type="domain" description="Glutamyl/glutaminyl-tRNA synthetase class Ib catalytic" evidence="10">
    <location>
        <begin position="4"/>
        <end position="343"/>
    </location>
</feature>
<dbReference type="PANTHER" id="PTHR43311:SF2">
    <property type="entry name" value="GLUTAMATE--TRNA LIGASE, MITOCHONDRIAL-RELATED"/>
    <property type="match status" value="1"/>
</dbReference>
<dbReference type="GO" id="GO:0005524">
    <property type="term" value="F:ATP binding"/>
    <property type="evidence" value="ECO:0007669"/>
    <property type="project" value="UniProtKB-KW"/>
</dbReference>
<keyword evidence="4" id="KW-0436">Ligase</keyword>
<dbReference type="InterPro" id="IPR000924">
    <property type="entry name" value="Glu/Gln-tRNA-synth"/>
</dbReference>
<evidence type="ECO:0000256" key="3">
    <source>
        <dbReference type="ARBA" id="ARBA00022490"/>
    </source>
</evidence>
<dbReference type="SUPFAM" id="SSF48163">
    <property type="entry name" value="An anticodon-binding domain of class I aminoacyl-tRNA synthetases"/>
    <property type="match status" value="1"/>
</dbReference>
<evidence type="ECO:0000259" key="10">
    <source>
        <dbReference type="Pfam" id="PF00749"/>
    </source>
</evidence>
<evidence type="ECO:0000256" key="8">
    <source>
        <dbReference type="ARBA" id="ARBA00023146"/>
    </source>
</evidence>
<organism evidence="12">
    <name type="scientific">marine metagenome</name>
    <dbReference type="NCBI Taxonomy" id="408172"/>
    <lineage>
        <taxon>unclassified sequences</taxon>
        <taxon>metagenomes</taxon>
        <taxon>ecological metagenomes</taxon>
    </lineage>
</organism>
<dbReference type="Pfam" id="PF00749">
    <property type="entry name" value="tRNA-synt_1c"/>
    <property type="match status" value="1"/>
</dbReference>
<evidence type="ECO:0000256" key="4">
    <source>
        <dbReference type="ARBA" id="ARBA00022598"/>
    </source>
</evidence>
<dbReference type="GO" id="GO:0008270">
    <property type="term" value="F:zinc ion binding"/>
    <property type="evidence" value="ECO:0007669"/>
    <property type="project" value="InterPro"/>
</dbReference>
<dbReference type="GO" id="GO:0006424">
    <property type="term" value="P:glutamyl-tRNA aminoacylation"/>
    <property type="evidence" value="ECO:0007669"/>
    <property type="project" value="InterPro"/>
</dbReference>
<dbReference type="AlphaFoldDB" id="A0A381TCW3"/>
<dbReference type="SUPFAM" id="SSF52374">
    <property type="entry name" value="Nucleotidylyl transferase"/>
    <property type="match status" value="1"/>
</dbReference>
<evidence type="ECO:0000259" key="11">
    <source>
        <dbReference type="Pfam" id="PF19269"/>
    </source>
</evidence>
<dbReference type="EC" id="6.1.1.17" evidence="2"/>
<name>A0A381TCW3_9ZZZZ</name>
<dbReference type="PRINTS" id="PR00987">
    <property type="entry name" value="TRNASYNTHGLU"/>
</dbReference>
<dbReference type="InterPro" id="IPR020058">
    <property type="entry name" value="Glu/Gln-tRNA-synth_Ib_cat-dom"/>
</dbReference>
<evidence type="ECO:0000256" key="5">
    <source>
        <dbReference type="ARBA" id="ARBA00022741"/>
    </source>
</evidence>
<dbReference type="InterPro" id="IPR014729">
    <property type="entry name" value="Rossmann-like_a/b/a_fold"/>
</dbReference>
<sequence length="505" mass="56878">VSQKVRVRFAPSPTGPLHVGGLRTALFNYLFAKQNKGVFVLRIEDTDKKRKVVGAEEYIVNALDWCGLTADESIVKGGEFGPYRQSQRNSHYKKHVKILLEKGLAYYAFDSENSLEVHRENHRKKGKTFIYNWHNRLKLKNSLALSDKETEKLLNTKTPYVVRFKCPDDQVIKTTDIIRGVTKTESKLLDDKILYKSDGSPTYHLANVVDDHLMKISHVIRGEEWLPSLALHCLLYEAFGWPKPEFAHIPLILSPSGKGKLSKRSGEKAGVPVYPTAWGAENKTKGYKEEGIIPEALINFMALLGWGPGTEKELYNIAELVSDFDLKNISSAGAQFDYEKLKWFNLRHLQKKSAEELIALLASSGYNAGGLSKEKSVKILNVAKERANTLGELWGVCQCFYEAPTKYVESARKKAITKNTKELLEKLLGVLDGLASAKSEEVKKLLEDFCAKTTIAQENIKIREIMMPLRLSLVGALSGLDMSFIISEIGLEETKKRIRLFIKTL</sequence>
<evidence type="ECO:0000256" key="7">
    <source>
        <dbReference type="ARBA" id="ARBA00022917"/>
    </source>
</evidence>
<dbReference type="InterPro" id="IPR020751">
    <property type="entry name" value="aa-tRNA-synth_I_codon-bd_sub2"/>
</dbReference>
<dbReference type="Gene3D" id="1.10.10.350">
    <property type="match status" value="1"/>
</dbReference>
<dbReference type="InterPro" id="IPR008925">
    <property type="entry name" value="aa_tRNA-synth_I_cd-bd_sf"/>
</dbReference>
<dbReference type="InterPro" id="IPR049940">
    <property type="entry name" value="GluQ/Sye"/>
</dbReference>
<keyword evidence="3" id="KW-0963">Cytoplasm</keyword>
<feature type="non-terminal residue" evidence="12">
    <location>
        <position position="1"/>
    </location>
</feature>
<reference evidence="12" key="1">
    <citation type="submission" date="2018-05" db="EMBL/GenBank/DDBJ databases">
        <authorList>
            <person name="Lanie J.A."/>
            <person name="Ng W.-L."/>
            <person name="Kazmierczak K.M."/>
            <person name="Andrzejewski T.M."/>
            <person name="Davidsen T.M."/>
            <person name="Wayne K.J."/>
            <person name="Tettelin H."/>
            <person name="Glass J.I."/>
            <person name="Rusch D."/>
            <person name="Podicherti R."/>
            <person name="Tsui H.-C.T."/>
            <person name="Winkler M.E."/>
        </authorList>
    </citation>
    <scope>NUCLEOTIDE SEQUENCE</scope>
</reference>
<dbReference type="InterPro" id="IPR045462">
    <property type="entry name" value="aa-tRNA-synth_I_cd-bd"/>
</dbReference>
<dbReference type="InterPro" id="IPR004527">
    <property type="entry name" value="Glu-tRNA-ligase_bac/mito"/>
</dbReference>
<dbReference type="PANTHER" id="PTHR43311">
    <property type="entry name" value="GLUTAMATE--TRNA LIGASE"/>
    <property type="match status" value="1"/>
</dbReference>
<keyword evidence="7" id="KW-0648">Protein biosynthesis</keyword>
<keyword evidence="8" id="KW-0030">Aminoacyl-tRNA synthetase</keyword>
<accession>A0A381TCW3</accession>